<evidence type="ECO:0000256" key="1">
    <source>
        <dbReference type="SAM" id="MobiDB-lite"/>
    </source>
</evidence>
<name>A0ABT6M716_9NOCA</name>
<sequence length="38" mass="4652">MRTRRVYLSTDDRQRRDVEPSTLDRPRIVDDMRGGFER</sequence>
<accession>A0ABT6M716</accession>
<reference evidence="2 3" key="1">
    <citation type="submission" date="2023-04" db="EMBL/GenBank/DDBJ databases">
        <title>Forest soil microbial communities from Buena Vista Peninsula, Colon Province, Panama.</title>
        <authorList>
            <person name="Bouskill N."/>
        </authorList>
    </citation>
    <scope>NUCLEOTIDE SEQUENCE [LARGE SCALE GENOMIC DNA]</scope>
    <source>
        <strain evidence="2 3">CFH S0262</strain>
    </source>
</reference>
<keyword evidence="3" id="KW-1185">Reference proteome</keyword>
<dbReference type="Proteomes" id="UP001160334">
    <property type="component" value="Unassembled WGS sequence"/>
</dbReference>
<dbReference type="EMBL" id="JARXVC010000002">
    <property type="protein sequence ID" value="MDH6279561.1"/>
    <property type="molecule type" value="Genomic_DNA"/>
</dbReference>
<comment type="caution">
    <text evidence="2">The sequence shown here is derived from an EMBL/GenBank/DDBJ whole genome shotgun (WGS) entry which is preliminary data.</text>
</comment>
<gene>
    <name evidence="2" type="ORF">M2280_000770</name>
</gene>
<protein>
    <submittedName>
        <fullName evidence="2">Membrane-bound spermidine synthase</fullName>
    </submittedName>
</protein>
<proteinExistence type="predicted"/>
<feature type="compositionally biased region" description="Basic and acidic residues" evidence="1">
    <location>
        <begin position="10"/>
        <end position="38"/>
    </location>
</feature>
<organism evidence="2 3">
    <name type="scientific">Prescottella agglutinans</name>
    <dbReference type="NCBI Taxonomy" id="1644129"/>
    <lineage>
        <taxon>Bacteria</taxon>
        <taxon>Bacillati</taxon>
        <taxon>Actinomycetota</taxon>
        <taxon>Actinomycetes</taxon>
        <taxon>Mycobacteriales</taxon>
        <taxon>Nocardiaceae</taxon>
        <taxon>Prescottella</taxon>
    </lineage>
</organism>
<evidence type="ECO:0000313" key="2">
    <source>
        <dbReference type="EMBL" id="MDH6279561.1"/>
    </source>
</evidence>
<feature type="region of interest" description="Disordered" evidence="1">
    <location>
        <begin position="1"/>
        <end position="38"/>
    </location>
</feature>
<evidence type="ECO:0000313" key="3">
    <source>
        <dbReference type="Proteomes" id="UP001160334"/>
    </source>
</evidence>